<organism evidence="1">
    <name type="scientific">bioreactor metagenome</name>
    <dbReference type="NCBI Taxonomy" id="1076179"/>
    <lineage>
        <taxon>unclassified sequences</taxon>
        <taxon>metagenomes</taxon>
        <taxon>ecological metagenomes</taxon>
    </lineage>
</organism>
<protein>
    <submittedName>
        <fullName evidence="1">Uncharacterized protein</fullName>
    </submittedName>
</protein>
<evidence type="ECO:0000313" key="1">
    <source>
        <dbReference type="EMBL" id="MPN29292.1"/>
    </source>
</evidence>
<reference evidence="1" key="1">
    <citation type="submission" date="2019-08" db="EMBL/GenBank/DDBJ databases">
        <authorList>
            <person name="Kucharzyk K."/>
            <person name="Murdoch R.W."/>
            <person name="Higgins S."/>
            <person name="Loffler F."/>
        </authorList>
    </citation>
    <scope>NUCLEOTIDE SEQUENCE</scope>
</reference>
<name>A0A645GTK8_9ZZZZ</name>
<gene>
    <name evidence="1" type="ORF">SDC9_176744</name>
</gene>
<accession>A0A645GTK8</accession>
<comment type="caution">
    <text evidence="1">The sequence shown here is derived from an EMBL/GenBank/DDBJ whole genome shotgun (WGS) entry which is preliminary data.</text>
</comment>
<dbReference type="EMBL" id="VSSQ01079910">
    <property type="protein sequence ID" value="MPN29292.1"/>
    <property type="molecule type" value="Genomic_DNA"/>
</dbReference>
<sequence>MKEQNKYLKKAIDICDDYSTVTTESDEIEMIWFTPEQLLKYTEFCIKQRKNKSQTDI</sequence>
<proteinExistence type="predicted"/>
<dbReference type="AlphaFoldDB" id="A0A645GTK8"/>